<evidence type="ECO:0000313" key="3">
    <source>
        <dbReference type="Proteomes" id="UP000196317"/>
    </source>
</evidence>
<protein>
    <submittedName>
        <fullName evidence="2">Uncharacterized protein</fullName>
    </submittedName>
</protein>
<name>A0A1Y5ML12_9BACT</name>
<accession>A0A1Y5ML12</accession>
<dbReference type="EMBL" id="NDYN01000010">
    <property type="protein sequence ID" value="OUT06849.1"/>
    <property type="molecule type" value="Genomic_DNA"/>
</dbReference>
<sequence length="128" mass="14506">MQSEIIDELIRLMSSVRRIVSILMSQDNSTKTSSNLVQDIKSEILKPVSEVKDTNNPFNQPKAKKHRWTDSEVKQIMYCADPKTAMSKRQFSYLLRTLPNSLTATAVKNKVYDLGLAVKKGVVCSRTE</sequence>
<evidence type="ECO:0000313" key="2">
    <source>
        <dbReference type="EMBL" id="OUT08987.1"/>
    </source>
</evidence>
<reference evidence="2 3" key="1">
    <citation type="submission" date="2017-04" db="EMBL/GenBank/DDBJ databases">
        <title>Complete genome of Campylobacter concisus ATCC 33237T and draft genomes for an additional eight well characterized C. concisus strains.</title>
        <authorList>
            <person name="Cornelius A.J."/>
            <person name="Miller W.G."/>
            <person name="Lastovica A.J."/>
            <person name="On S.L."/>
            <person name="French N.P."/>
            <person name="Vandenberg O."/>
            <person name="Biggs P.J."/>
        </authorList>
    </citation>
    <scope>NUCLEOTIDE SEQUENCE [LARGE SCALE GENOMIC DNA]</scope>
    <source>
        <strain evidence="2 3">CCUG 19995</strain>
    </source>
</reference>
<gene>
    <name evidence="2" type="ORF">B9N65_01200</name>
    <name evidence="1" type="ORF">B9N65_09725</name>
</gene>
<dbReference type="Proteomes" id="UP000196317">
    <property type="component" value="Unassembled WGS sequence"/>
</dbReference>
<organism evidence="2 3">
    <name type="scientific">Campylobacter concisus</name>
    <dbReference type="NCBI Taxonomy" id="199"/>
    <lineage>
        <taxon>Bacteria</taxon>
        <taxon>Pseudomonadati</taxon>
        <taxon>Campylobacterota</taxon>
        <taxon>Epsilonproteobacteria</taxon>
        <taxon>Campylobacterales</taxon>
        <taxon>Campylobacteraceae</taxon>
        <taxon>Campylobacter</taxon>
    </lineage>
</organism>
<proteinExistence type="predicted"/>
<dbReference type="AlphaFoldDB" id="A0A1Y5ML12"/>
<dbReference type="EMBL" id="NDYN01000001">
    <property type="protein sequence ID" value="OUT08987.1"/>
    <property type="molecule type" value="Genomic_DNA"/>
</dbReference>
<comment type="caution">
    <text evidence="2">The sequence shown here is derived from an EMBL/GenBank/DDBJ whole genome shotgun (WGS) entry which is preliminary data.</text>
</comment>
<evidence type="ECO:0000313" key="1">
    <source>
        <dbReference type="EMBL" id="OUT06849.1"/>
    </source>
</evidence>
<dbReference type="RefSeq" id="WP_087582484.1">
    <property type="nucleotide sequence ID" value="NZ_NDYN01000001.1"/>
</dbReference>